<comment type="caution">
    <text evidence="2">The sequence shown here is derived from an EMBL/GenBank/DDBJ whole genome shotgun (WGS) entry which is preliminary data.</text>
</comment>
<reference evidence="2" key="1">
    <citation type="journal article" date="2022" name="Int. J. Mol. Sci.">
        <title>Draft Genome of Tanacetum Coccineum: Genomic Comparison of Closely Related Tanacetum-Family Plants.</title>
        <authorList>
            <person name="Yamashiro T."/>
            <person name="Shiraishi A."/>
            <person name="Nakayama K."/>
            <person name="Satake H."/>
        </authorList>
    </citation>
    <scope>NUCLEOTIDE SEQUENCE</scope>
</reference>
<evidence type="ECO:0000313" key="3">
    <source>
        <dbReference type="Proteomes" id="UP001151760"/>
    </source>
</evidence>
<dbReference type="EMBL" id="BQNB010016188">
    <property type="protein sequence ID" value="GJT48863.1"/>
    <property type="molecule type" value="Genomic_DNA"/>
</dbReference>
<sequence length="347" mass="39665">MEIMKWLPVKPLIQFRSVSKLWKSVIDSSDFINGYGARHTQPHSLILRYSADYSPDVLSYIRLVDDDIETFKVKQQQEFAPFVVSPLLKQFLFSMVVGACHGLLCFFGLHKGYNNNWMVAIWNPSIRKSFDPTVLNILCANNMPWHVEVFTLSSGVWNVIPSGNCPRQSIQLNCPATQVVIDRFIYWGAREKTFTHDGKSTINHMVVSFDLTDNKFKVVDFPDSLTNCLTKDWFLPVSVSKLRGSLIVSGYTKVEEAVHCGVWVMEHDESFRKLFTIGAPIHRILAFKESGEPFFENPNKDGLDVYDPCSQQIKNLGISGESFFMGSYKESLLLLNHLDSHIYFDNK</sequence>
<dbReference type="SUPFAM" id="SSF81383">
    <property type="entry name" value="F-box domain"/>
    <property type="match status" value="1"/>
</dbReference>
<keyword evidence="3" id="KW-1185">Reference proteome</keyword>
<reference evidence="2" key="2">
    <citation type="submission" date="2022-01" db="EMBL/GenBank/DDBJ databases">
        <authorList>
            <person name="Yamashiro T."/>
            <person name="Shiraishi A."/>
            <person name="Satake H."/>
            <person name="Nakayama K."/>
        </authorList>
    </citation>
    <scope>NUCLEOTIDE SEQUENCE</scope>
</reference>
<dbReference type="InterPro" id="IPR001810">
    <property type="entry name" value="F-box_dom"/>
</dbReference>
<feature type="domain" description="F-box" evidence="1">
    <location>
        <begin position="2"/>
        <end position="31"/>
    </location>
</feature>
<proteinExistence type="predicted"/>
<dbReference type="PANTHER" id="PTHR31672:SF10">
    <property type="entry name" value="F-BOX DOMAIN-CONTAINING PROTEIN"/>
    <property type="match status" value="1"/>
</dbReference>
<gene>
    <name evidence="2" type="ORF">Tco_0975020</name>
</gene>
<organism evidence="2 3">
    <name type="scientific">Tanacetum coccineum</name>
    <dbReference type="NCBI Taxonomy" id="301880"/>
    <lineage>
        <taxon>Eukaryota</taxon>
        <taxon>Viridiplantae</taxon>
        <taxon>Streptophyta</taxon>
        <taxon>Embryophyta</taxon>
        <taxon>Tracheophyta</taxon>
        <taxon>Spermatophyta</taxon>
        <taxon>Magnoliopsida</taxon>
        <taxon>eudicotyledons</taxon>
        <taxon>Gunneridae</taxon>
        <taxon>Pentapetalae</taxon>
        <taxon>asterids</taxon>
        <taxon>campanulids</taxon>
        <taxon>Asterales</taxon>
        <taxon>Asteraceae</taxon>
        <taxon>Asteroideae</taxon>
        <taxon>Anthemideae</taxon>
        <taxon>Anthemidinae</taxon>
        <taxon>Tanacetum</taxon>
    </lineage>
</organism>
<evidence type="ECO:0000313" key="2">
    <source>
        <dbReference type="EMBL" id="GJT48863.1"/>
    </source>
</evidence>
<dbReference type="Proteomes" id="UP001151760">
    <property type="component" value="Unassembled WGS sequence"/>
</dbReference>
<protein>
    <submittedName>
        <fullName evidence="2">Probable LRR receptor-like serine/threonine-protein kinase isoform X2</fullName>
    </submittedName>
</protein>
<dbReference type="InterPro" id="IPR036047">
    <property type="entry name" value="F-box-like_dom_sf"/>
</dbReference>
<dbReference type="Pfam" id="PF00646">
    <property type="entry name" value="F-box"/>
    <property type="match status" value="1"/>
</dbReference>
<evidence type="ECO:0000259" key="1">
    <source>
        <dbReference type="Pfam" id="PF00646"/>
    </source>
</evidence>
<accession>A0ABQ5EDJ4</accession>
<dbReference type="InterPro" id="IPR050796">
    <property type="entry name" value="SCF_F-box_component"/>
</dbReference>
<dbReference type="PANTHER" id="PTHR31672">
    <property type="entry name" value="BNACNNG10540D PROTEIN"/>
    <property type="match status" value="1"/>
</dbReference>
<name>A0ABQ5EDJ4_9ASTR</name>